<accession>A0A3D5J1T5</accession>
<organism evidence="1 2">
    <name type="scientific">Zunongwangia profunda</name>
    <dbReference type="NCBI Taxonomy" id="398743"/>
    <lineage>
        <taxon>Bacteria</taxon>
        <taxon>Pseudomonadati</taxon>
        <taxon>Bacteroidota</taxon>
        <taxon>Flavobacteriia</taxon>
        <taxon>Flavobacteriales</taxon>
        <taxon>Flavobacteriaceae</taxon>
        <taxon>Zunongwangia</taxon>
    </lineage>
</organism>
<reference evidence="1 2" key="1">
    <citation type="journal article" date="2018" name="Nat. Biotechnol.">
        <title>A standardized bacterial taxonomy based on genome phylogeny substantially revises the tree of life.</title>
        <authorList>
            <person name="Parks D.H."/>
            <person name="Chuvochina M."/>
            <person name="Waite D.W."/>
            <person name="Rinke C."/>
            <person name="Skarshewski A."/>
            <person name="Chaumeil P.A."/>
            <person name="Hugenholtz P."/>
        </authorList>
    </citation>
    <scope>NUCLEOTIDE SEQUENCE [LARGE SCALE GENOMIC DNA]</scope>
    <source>
        <strain evidence="1">UBA9359</strain>
    </source>
</reference>
<comment type="caution">
    <text evidence="1">The sequence shown here is derived from an EMBL/GenBank/DDBJ whole genome shotgun (WGS) entry which is preliminary data.</text>
</comment>
<evidence type="ECO:0000313" key="2">
    <source>
        <dbReference type="Proteomes" id="UP000264330"/>
    </source>
</evidence>
<dbReference type="Proteomes" id="UP000264330">
    <property type="component" value="Unassembled WGS sequence"/>
</dbReference>
<evidence type="ECO:0000313" key="1">
    <source>
        <dbReference type="EMBL" id="HCV81226.1"/>
    </source>
</evidence>
<dbReference type="RefSeq" id="WP_348688723.1">
    <property type="nucleotide sequence ID" value="NZ_CAXGSG010000125.1"/>
</dbReference>
<gene>
    <name evidence="1" type="ORF">DGQ38_09265</name>
</gene>
<dbReference type="EMBL" id="DPMF01000222">
    <property type="protein sequence ID" value="HCV81226.1"/>
    <property type="molecule type" value="Genomic_DNA"/>
</dbReference>
<evidence type="ECO:0008006" key="3">
    <source>
        <dbReference type="Google" id="ProtNLM"/>
    </source>
</evidence>
<proteinExistence type="predicted"/>
<dbReference type="AlphaFoldDB" id="A0A3D5J1T5"/>
<protein>
    <recommendedName>
        <fullName evidence="3">CRISPR-associated protein Csh1</fullName>
    </recommendedName>
</protein>
<name>A0A3D5J1T5_9FLAO</name>
<sequence>MIKELTTYINGIQKQFPLSNFIKEPARGLHIMFEVKNNEVRLYKKELYLPKKGEEGKISDYLVRECMPRELHINYIDSHKAMVGKEGKKIHSASPYALKIRKKSFDEEWKSWYPGKKVPKEEKQSVEKKAKLAKEFRRNEQKIALADLINTKISITSDRIRELVDRYFTKSNEVCLNKEDSETLTFQKYLITHLPSFLINNSDDLLKLAKDDNIFILIKNKSEEEYYKANENYLKTSIFNENTYNKTLPDELFGLSGYLNTASDKKIYLKHLTANFDINYRIPQTQALLLYTFERYRQAKAFKTNPLPIFIDKTELNNNVIDVVREEGNDVKFNTIIRKLFDHSKEDLGNYYLLYFDYRGELKDLDFVSSFEFKLEGLIIKKVIPFVKSEEDFRVKNVFDFELKITKQIFSNQLVKISNDKIQYRYFDGIDNNPKYISAAQWNVVMKYRKSFYDWVYKSRRKAVTTTMFHDILNKMILDDIRADEYKDGYHSKKKDIETKLNIWFSLWNYFSNITQSNELDMANKITELQKKMRLIRDIKGNDHIETDEEFAFTVGQIIYFLLDKSKAGNKSHALLEPFIQKSNIVELKKAITATFNAYKHEIDFGKGRFEKLFSEIMAYELDKNLKELTPIMLAGYFSNSTIYETSTTK</sequence>